<dbReference type="GO" id="GO:0016746">
    <property type="term" value="F:acyltransferase activity"/>
    <property type="evidence" value="ECO:0007669"/>
    <property type="project" value="UniProtKB-KW"/>
</dbReference>
<dbReference type="EMBL" id="LR134476">
    <property type="protein sequence ID" value="VEI12488.1"/>
    <property type="molecule type" value="Genomic_DNA"/>
</dbReference>
<evidence type="ECO:0000256" key="1">
    <source>
        <dbReference type="ARBA" id="ARBA00004533"/>
    </source>
</evidence>
<dbReference type="RefSeq" id="WP_164712262.1">
    <property type="nucleotide sequence ID" value="NZ_LR134476.1"/>
</dbReference>
<accession>A0A3S4X4H6</accession>
<evidence type="ECO:0000256" key="2">
    <source>
        <dbReference type="ARBA" id="ARBA00022475"/>
    </source>
</evidence>
<dbReference type="KEGG" id="tbw:NCTC13354_00167"/>
<dbReference type="Proteomes" id="UP000269542">
    <property type="component" value="Chromosome"/>
</dbReference>
<protein>
    <submittedName>
        <fullName evidence="7">Phosphatidylinositol mannoside acyltransferase</fullName>
        <ecNumber evidence="7">2.3.1.-</ecNumber>
    </submittedName>
</protein>
<dbReference type="EC" id="2.3.1.-" evidence="7"/>
<evidence type="ECO:0000256" key="3">
    <source>
        <dbReference type="ARBA" id="ARBA00022519"/>
    </source>
</evidence>
<keyword evidence="2" id="KW-1003">Cell membrane</keyword>
<reference evidence="7 8" key="1">
    <citation type="submission" date="2018-12" db="EMBL/GenBank/DDBJ databases">
        <authorList>
            <consortium name="Pathogen Informatics"/>
        </authorList>
    </citation>
    <scope>NUCLEOTIDE SEQUENCE [LARGE SCALE GENOMIC DNA]</scope>
    <source>
        <strain evidence="7 8">NCTC13354</strain>
    </source>
</reference>
<evidence type="ECO:0000313" key="7">
    <source>
        <dbReference type="EMBL" id="VEI12488.1"/>
    </source>
</evidence>
<dbReference type="GO" id="GO:0005886">
    <property type="term" value="C:plasma membrane"/>
    <property type="evidence" value="ECO:0007669"/>
    <property type="project" value="UniProtKB-SubCell"/>
</dbReference>
<evidence type="ECO:0000256" key="5">
    <source>
        <dbReference type="ARBA" id="ARBA00023136"/>
    </source>
</evidence>
<evidence type="ECO:0000256" key="4">
    <source>
        <dbReference type="ARBA" id="ARBA00022679"/>
    </source>
</evidence>
<dbReference type="GO" id="GO:0009247">
    <property type="term" value="P:glycolipid biosynthetic process"/>
    <property type="evidence" value="ECO:0007669"/>
    <property type="project" value="UniProtKB-ARBA"/>
</dbReference>
<proteinExistence type="predicted"/>
<keyword evidence="6 7" id="KW-0012">Acyltransferase</keyword>
<name>A0A3S4X4H6_9ACTO</name>
<gene>
    <name evidence="7" type="ORF">NCTC13354_00167</name>
</gene>
<dbReference type="Pfam" id="PF03279">
    <property type="entry name" value="Lip_A_acyltrans"/>
    <property type="match status" value="1"/>
</dbReference>
<dbReference type="InterPro" id="IPR004960">
    <property type="entry name" value="LipA_acyltrans"/>
</dbReference>
<organism evidence="7 8">
    <name type="scientific">Trueperella bialowiezensis</name>
    <dbReference type="NCBI Taxonomy" id="312285"/>
    <lineage>
        <taxon>Bacteria</taxon>
        <taxon>Bacillati</taxon>
        <taxon>Actinomycetota</taxon>
        <taxon>Actinomycetes</taxon>
        <taxon>Actinomycetales</taxon>
        <taxon>Actinomycetaceae</taxon>
        <taxon>Trueperella</taxon>
    </lineage>
</organism>
<evidence type="ECO:0000256" key="6">
    <source>
        <dbReference type="ARBA" id="ARBA00023315"/>
    </source>
</evidence>
<comment type="subcellular location">
    <subcellularLocation>
        <location evidence="1">Cell inner membrane</location>
    </subcellularLocation>
</comment>
<keyword evidence="5" id="KW-0472">Membrane</keyword>
<evidence type="ECO:0000313" key="8">
    <source>
        <dbReference type="Proteomes" id="UP000269542"/>
    </source>
</evidence>
<sequence length="322" mass="35789">MNILSIFRGAIWLVKVLPESVGRAFFRAIGTLAGVSNMKGAAQLRKNYQRIEPLESPWAQRLRSAKAMRSYMDYYYEAFRLPALTAEQIEARVELVNGEKLVAHMNSGRSASGALLHMGNWDLAGAWACAHLAPTYSIAEKLQPPELADLFLDFRRSLGLTIYQTGQKGTISALTQDMKAGHAFVPLLVDRDLSASGVEVKMAGHPVRVAVGSAVLAQHTGEPMFPVTITTSDFGDDAARVKRAGTRYGIKLIVGEPIYSAVEPDAPAPQRQADIIRMNQEWLDQIEPLLREHLTDWHMLQKVFVADLDPERLARARRKEEQ</sequence>
<keyword evidence="4 7" id="KW-0808">Transferase</keyword>
<dbReference type="PANTHER" id="PTHR30606">
    <property type="entry name" value="LIPID A BIOSYNTHESIS LAUROYL ACYLTRANSFERASE"/>
    <property type="match status" value="1"/>
</dbReference>
<dbReference type="CDD" id="cd07984">
    <property type="entry name" value="LPLAT_LABLAT-like"/>
    <property type="match status" value="1"/>
</dbReference>
<keyword evidence="8" id="KW-1185">Reference proteome</keyword>
<dbReference type="PANTHER" id="PTHR30606:SF10">
    <property type="entry name" value="PHOSPHATIDYLINOSITOL MANNOSIDE ACYLTRANSFERASE"/>
    <property type="match status" value="1"/>
</dbReference>
<dbReference type="AlphaFoldDB" id="A0A3S4X4H6"/>
<dbReference type="NCBIfam" id="NF005919">
    <property type="entry name" value="PRK07920.1"/>
    <property type="match status" value="1"/>
</dbReference>
<keyword evidence="3" id="KW-0997">Cell inner membrane</keyword>